<dbReference type="SMART" id="SM00966">
    <property type="entry name" value="SpoVT_AbrB"/>
    <property type="match status" value="1"/>
</dbReference>
<accession>A0A1F7IF48</accession>
<dbReference type="Gene3D" id="2.10.260.10">
    <property type="match status" value="1"/>
</dbReference>
<dbReference type="GO" id="GO:0003677">
    <property type="term" value="F:DNA binding"/>
    <property type="evidence" value="ECO:0007669"/>
    <property type="project" value="InterPro"/>
</dbReference>
<organism evidence="2 3">
    <name type="scientific">Candidatus Roizmanbacteria bacterium RIFCSPLOWO2_01_FULL_35_13</name>
    <dbReference type="NCBI Taxonomy" id="1802055"/>
    <lineage>
        <taxon>Bacteria</taxon>
        <taxon>Candidatus Roizmaniibacteriota</taxon>
    </lineage>
</organism>
<reference evidence="2 3" key="1">
    <citation type="journal article" date="2016" name="Nat. Commun.">
        <title>Thousands of microbial genomes shed light on interconnected biogeochemical processes in an aquifer system.</title>
        <authorList>
            <person name="Anantharaman K."/>
            <person name="Brown C.T."/>
            <person name="Hug L.A."/>
            <person name="Sharon I."/>
            <person name="Castelle C.J."/>
            <person name="Probst A.J."/>
            <person name="Thomas B.C."/>
            <person name="Singh A."/>
            <person name="Wilkins M.J."/>
            <person name="Karaoz U."/>
            <person name="Brodie E.L."/>
            <person name="Williams K.H."/>
            <person name="Hubbard S.S."/>
            <person name="Banfield J.F."/>
        </authorList>
    </citation>
    <scope>NUCLEOTIDE SEQUENCE [LARGE SCALE GENOMIC DNA]</scope>
</reference>
<dbReference type="AlphaFoldDB" id="A0A1F7IF48"/>
<evidence type="ECO:0000259" key="1">
    <source>
        <dbReference type="SMART" id="SM00966"/>
    </source>
</evidence>
<evidence type="ECO:0000313" key="2">
    <source>
        <dbReference type="EMBL" id="OGK41974.1"/>
    </source>
</evidence>
<dbReference type="Proteomes" id="UP000179270">
    <property type="component" value="Unassembled WGS sequence"/>
</dbReference>
<feature type="domain" description="SpoVT-AbrB" evidence="1">
    <location>
        <begin position="13"/>
        <end position="58"/>
    </location>
</feature>
<proteinExistence type="predicted"/>
<dbReference type="NCBIfam" id="TIGR01439">
    <property type="entry name" value="lp_hng_hel_AbrB"/>
    <property type="match status" value="1"/>
</dbReference>
<comment type="caution">
    <text evidence="2">The sequence shown here is derived from an EMBL/GenBank/DDBJ whole genome shotgun (WGS) entry which is preliminary data.</text>
</comment>
<name>A0A1F7IF48_9BACT</name>
<dbReference type="InterPro" id="IPR037914">
    <property type="entry name" value="SpoVT-AbrB_sf"/>
</dbReference>
<dbReference type="EMBL" id="MGAF01000014">
    <property type="protein sequence ID" value="OGK41974.1"/>
    <property type="molecule type" value="Genomic_DNA"/>
</dbReference>
<gene>
    <name evidence="2" type="ORF">A3A74_04730</name>
</gene>
<dbReference type="SUPFAM" id="SSF89447">
    <property type="entry name" value="AbrB/MazE/MraZ-like"/>
    <property type="match status" value="1"/>
</dbReference>
<evidence type="ECO:0000313" key="3">
    <source>
        <dbReference type="Proteomes" id="UP000179270"/>
    </source>
</evidence>
<dbReference type="InterPro" id="IPR007159">
    <property type="entry name" value="SpoVT-AbrB_dom"/>
</dbReference>
<protein>
    <recommendedName>
        <fullName evidence="1">SpoVT-AbrB domain-containing protein</fullName>
    </recommendedName>
</protein>
<sequence length="95" mass="11148">MTQQISQTQEEWLRVLTKGMVTIPKAWREELGFEEGELIKAKKIANKIIFEQTEKTTPYRVYSQAELNKFLKDDVLPKKLALKIDKKLEKLGRVK</sequence>
<dbReference type="STRING" id="1802055.A3A74_04730"/>
<dbReference type="Pfam" id="PF04014">
    <property type="entry name" value="MazE_antitoxin"/>
    <property type="match status" value="1"/>
</dbReference>